<dbReference type="RefSeq" id="XP_056064654.1">
    <property type="nucleotide sequence ID" value="XM_056208679.1"/>
</dbReference>
<protein>
    <submittedName>
        <fullName evidence="10">Scj1p</fullName>
    </submittedName>
</protein>
<evidence type="ECO:0000259" key="8">
    <source>
        <dbReference type="PROSITE" id="PS50076"/>
    </source>
</evidence>
<dbReference type="FunFam" id="2.10.230.10:FF:000002">
    <property type="entry name" value="Molecular chaperone DnaJ"/>
    <property type="match status" value="1"/>
</dbReference>
<dbReference type="SUPFAM" id="SSF57938">
    <property type="entry name" value="DnaJ/Hsp40 cysteine-rich domain"/>
    <property type="match status" value="1"/>
</dbReference>
<dbReference type="Proteomes" id="UP000232875">
    <property type="component" value="Unassembled WGS sequence"/>
</dbReference>
<dbReference type="EMBL" id="KZ454994">
    <property type="protein sequence ID" value="PKI82588.1"/>
    <property type="molecule type" value="Genomic_DNA"/>
</dbReference>
<dbReference type="OrthoDB" id="550424at2759"/>
<dbReference type="FunFam" id="2.60.260.20:FF:000013">
    <property type="entry name" value="DnaJ subfamily B member 11"/>
    <property type="match status" value="1"/>
</dbReference>
<dbReference type="SMART" id="SM00271">
    <property type="entry name" value="DnaJ"/>
    <property type="match status" value="1"/>
</dbReference>
<reference evidence="10 11" key="1">
    <citation type="submission" date="2017-10" db="EMBL/GenBank/DDBJ databases">
        <title>A novel species of cold-tolerant Malassezia isolated from bats.</title>
        <authorList>
            <person name="Lorch J.M."/>
            <person name="Palmer J.M."/>
            <person name="Vanderwolf K.J."/>
            <person name="Schmidt K.Z."/>
            <person name="Verant M.L."/>
            <person name="Weller T.J."/>
            <person name="Blehert D.S."/>
        </authorList>
    </citation>
    <scope>NUCLEOTIDE SEQUENCE [LARGE SCALE GENOMIC DNA]</scope>
    <source>
        <strain evidence="10 11">NWHC:44797-103</strain>
    </source>
</reference>
<dbReference type="GO" id="GO:0006457">
    <property type="term" value="P:protein folding"/>
    <property type="evidence" value="ECO:0007669"/>
    <property type="project" value="InterPro"/>
</dbReference>
<feature type="domain" description="CR-type" evidence="9">
    <location>
        <begin position="140"/>
        <end position="223"/>
    </location>
</feature>
<dbReference type="SUPFAM" id="SSF46565">
    <property type="entry name" value="Chaperone J-domain"/>
    <property type="match status" value="1"/>
</dbReference>
<feature type="chain" id="PRO_5014987826" evidence="7">
    <location>
        <begin position="20"/>
        <end position="376"/>
    </location>
</feature>
<dbReference type="PANTHER" id="PTHR43888">
    <property type="entry name" value="DNAJ-LIKE-2, ISOFORM A-RELATED"/>
    <property type="match status" value="1"/>
</dbReference>
<keyword evidence="3 6" id="KW-0863">Zinc-finger</keyword>
<dbReference type="GO" id="GO:0051082">
    <property type="term" value="F:unfolded protein binding"/>
    <property type="evidence" value="ECO:0007669"/>
    <property type="project" value="InterPro"/>
</dbReference>
<dbReference type="AlphaFoldDB" id="A0A2N1J7Q4"/>
<dbReference type="SUPFAM" id="SSF49493">
    <property type="entry name" value="HSP40/DnaJ peptide-binding domain"/>
    <property type="match status" value="2"/>
</dbReference>
<dbReference type="PRINTS" id="PR00625">
    <property type="entry name" value="JDOMAIN"/>
</dbReference>
<dbReference type="PROSITE" id="PS51188">
    <property type="entry name" value="ZF_CR"/>
    <property type="match status" value="1"/>
</dbReference>
<feature type="zinc finger region" description="CR-type" evidence="6">
    <location>
        <begin position="140"/>
        <end position="223"/>
    </location>
</feature>
<dbReference type="InterPro" id="IPR018253">
    <property type="entry name" value="DnaJ_domain_CS"/>
</dbReference>
<organism evidence="10 11">
    <name type="scientific">Malassezia vespertilionis</name>
    <dbReference type="NCBI Taxonomy" id="2020962"/>
    <lineage>
        <taxon>Eukaryota</taxon>
        <taxon>Fungi</taxon>
        <taxon>Dikarya</taxon>
        <taxon>Basidiomycota</taxon>
        <taxon>Ustilaginomycotina</taxon>
        <taxon>Malasseziomycetes</taxon>
        <taxon>Malasseziales</taxon>
        <taxon>Malasseziaceae</taxon>
        <taxon>Malassezia</taxon>
    </lineage>
</organism>
<keyword evidence="4 6" id="KW-0862">Zinc</keyword>
<evidence type="ECO:0000256" key="6">
    <source>
        <dbReference type="PROSITE-ProRule" id="PRU00546"/>
    </source>
</evidence>
<dbReference type="Pfam" id="PF01556">
    <property type="entry name" value="DnaJ_C"/>
    <property type="match status" value="1"/>
</dbReference>
<dbReference type="Pfam" id="PF00684">
    <property type="entry name" value="DnaJ_CXXCXGXG"/>
    <property type="match status" value="1"/>
</dbReference>
<keyword evidence="2" id="KW-0677">Repeat</keyword>
<dbReference type="InterPro" id="IPR008971">
    <property type="entry name" value="HSP40/DnaJ_pept-bd"/>
</dbReference>
<dbReference type="Gene3D" id="1.10.287.110">
    <property type="entry name" value="DnaJ domain"/>
    <property type="match status" value="1"/>
</dbReference>
<keyword evidence="7" id="KW-0732">Signal</keyword>
<dbReference type="STRING" id="2020962.A0A2N1J7Q4"/>
<evidence type="ECO:0000256" key="5">
    <source>
        <dbReference type="ARBA" id="ARBA00023186"/>
    </source>
</evidence>
<name>A0A2N1J7Q4_9BASI</name>
<dbReference type="InterPro" id="IPR036869">
    <property type="entry name" value="J_dom_sf"/>
</dbReference>
<gene>
    <name evidence="10" type="primary">SCJ1</name>
    <name evidence="10" type="ORF">MVES_003426</name>
</gene>
<evidence type="ECO:0000256" key="1">
    <source>
        <dbReference type="ARBA" id="ARBA00022723"/>
    </source>
</evidence>
<keyword evidence="5" id="KW-0143">Chaperone</keyword>
<accession>A0A2N1J7Q4</accession>
<dbReference type="InterPro" id="IPR001305">
    <property type="entry name" value="HSP_DnaJ_Cys-rich_dom"/>
</dbReference>
<dbReference type="InterPro" id="IPR036410">
    <property type="entry name" value="HSP_DnaJ_Cys-rich_dom_sf"/>
</dbReference>
<dbReference type="CDD" id="cd10719">
    <property type="entry name" value="DnaJ_zf"/>
    <property type="match status" value="1"/>
</dbReference>
<dbReference type="GeneID" id="80903380"/>
<dbReference type="PROSITE" id="PS50076">
    <property type="entry name" value="DNAJ_2"/>
    <property type="match status" value="1"/>
</dbReference>
<dbReference type="PROSITE" id="PS00636">
    <property type="entry name" value="DNAJ_1"/>
    <property type="match status" value="1"/>
</dbReference>
<dbReference type="Pfam" id="PF00226">
    <property type="entry name" value="DnaJ"/>
    <property type="match status" value="1"/>
</dbReference>
<evidence type="ECO:0000256" key="4">
    <source>
        <dbReference type="ARBA" id="ARBA00022833"/>
    </source>
</evidence>
<evidence type="ECO:0000256" key="3">
    <source>
        <dbReference type="ARBA" id="ARBA00022771"/>
    </source>
</evidence>
<dbReference type="Gene3D" id="2.60.260.20">
    <property type="entry name" value="Urease metallochaperone UreE, N-terminal domain"/>
    <property type="match status" value="2"/>
</dbReference>
<dbReference type="InterPro" id="IPR002939">
    <property type="entry name" value="DnaJ_C"/>
</dbReference>
<dbReference type="GO" id="GO:0030544">
    <property type="term" value="F:Hsp70 protein binding"/>
    <property type="evidence" value="ECO:0007669"/>
    <property type="project" value="InterPro"/>
</dbReference>
<sequence length="376" mass="41204">MRVVVCILWLVCAACLARASDYYNVLGVDRRASAREIKSAYRRIARAIHPDKHPDKAAEFMELSEAYQVLSDETLRNVYDTQGADAAKQYQSHQSNGGGRPQSAYDLFSQFFGGTAPDETPKGPRKIYEAELSMQEIYNGRQFPLVFDRNVVCPQCMGSGAASSAHIHTCTTCNGGGVQIVRQQIMPGFVTNMQVTCQTCGGAGKMIQKVCARCKGEKIVVDEAEIEVSIDAGARDGAEYVFEGMSDQSPDTDAGDIAVIVKTVSMPGDFRRNGHNLYYTMPISLEEALFGFTHRLTHYDGHTFTVQRTGVTQPGHVVLIIDEGLPIAPDDREAAQGETHGDLFVTLNVVLPETRGSRRKALQEALVQHGQAHTEL</sequence>
<evidence type="ECO:0000256" key="7">
    <source>
        <dbReference type="SAM" id="SignalP"/>
    </source>
</evidence>
<feature type="signal peptide" evidence="7">
    <location>
        <begin position="1"/>
        <end position="19"/>
    </location>
</feature>
<evidence type="ECO:0000256" key="2">
    <source>
        <dbReference type="ARBA" id="ARBA00022737"/>
    </source>
</evidence>
<dbReference type="InterPro" id="IPR001623">
    <property type="entry name" value="DnaJ_domain"/>
</dbReference>
<evidence type="ECO:0000259" key="9">
    <source>
        <dbReference type="PROSITE" id="PS51188"/>
    </source>
</evidence>
<evidence type="ECO:0000313" key="10">
    <source>
        <dbReference type="EMBL" id="PKI82588.1"/>
    </source>
</evidence>
<dbReference type="GO" id="GO:0008270">
    <property type="term" value="F:zinc ion binding"/>
    <property type="evidence" value="ECO:0007669"/>
    <property type="project" value="UniProtKB-KW"/>
</dbReference>
<feature type="domain" description="J" evidence="8">
    <location>
        <begin position="21"/>
        <end position="83"/>
    </location>
</feature>
<keyword evidence="11" id="KW-1185">Reference proteome</keyword>
<proteinExistence type="predicted"/>
<keyword evidence="1 6" id="KW-0479">Metal-binding</keyword>
<dbReference type="CDD" id="cd06257">
    <property type="entry name" value="DnaJ"/>
    <property type="match status" value="1"/>
</dbReference>
<evidence type="ECO:0000313" key="11">
    <source>
        <dbReference type="Proteomes" id="UP000232875"/>
    </source>
</evidence>
<dbReference type="CDD" id="cd10747">
    <property type="entry name" value="DnaJ_C"/>
    <property type="match status" value="1"/>
</dbReference>
<dbReference type="InterPro" id="IPR044713">
    <property type="entry name" value="DNJA1/2-like"/>
</dbReference>
<dbReference type="Gene3D" id="2.10.230.10">
    <property type="entry name" value="Heat shock protein DnaJ, cysteine-rich domain"/>
    <property type="match status" value="1"/>
</dbReference>